<keyword evidence="1" id="KW-0808">Transferase</keyword>
<gene>
    <name evidence="1" type="ORF">ENJ63_02100</name>
</gene>
<dbReference type="GO" id="GO:0016757">
    <property type="term" value="F:glycosyltransferase activity"/>
    <property type="evidence" value="ECO:0007669"/>
    <property type="project" value="UniProtKB-KW"/>
</dbReference>
<accession>A0A7V2SYL3</accession>
<proteinExistence type="predicted"/>
<feature type="non-terminal residue" evidence="1">
    <location>
        <position position="1"/>
    </location>
</feature>
<organism evidence="1">
    <name type="scientific">Dissulfuribacter thermophilus</name>
    <dbReference type="NCBI Taxonomy" id="1156395"/>
    <lineage>
        <taxon>Bacteria</taxon>
        <taxon>Pseudomonadati</taxon>
        <taxon>Thermodesulfobacteriota</taxon>
        <taxon>Dissulfuribacteria</taxon>
        <taxon>Dissulfuribacterales</taxon>
        <taxon>Dissulfuribacteraceae</taxon>
        <taxon>Dissulfuribacter</taxon>
    </lineage>
</organism>
<name>A0A7V2SYL3_9BACT</name>
<protein>
    <submittedName>
        <fullName evidence="1">Phosphoribosyltransferase</fullName>
    </submittedName>
</protein>
<comment type="caution">
    <text evidence="1">The sequence shown here is derived from an EMBL/GenBank/DDBJ whole genome shotgun (WGS) entry which is preliminary data.</text>
</comment>
<dbReference type="AlphaFoldDB" id="A0A7V2SYL3"/>
<dbReference type="EMBL" id="DRND01000175">
    <property type="protein sequence ID" value="HFC46654.1"/>
    <property type="molecule type" value="Genomic_DNA"/>
</dbReference>
<reference evidence="1" key="1">
    <citation type="journal article" date="2020" name="mSystems">
        <title>Genome- and Community-Level Interaction Insights into Carbon Utilization and Element Cycling Functions of Hydrothermarchaeota in Hydrothermal Sediment.</title>
        <authorList>
            <person name="Zhou Z."/>
            <person name="Liu Y."/>
            <person name="Xu W."/>
            <person name="Pan J."/>
            <person name="Luo Z.H."/>
            <person name="Li M."/>
        </authorList>
    </citation>
    <scope>NUCLEOTIDE SEQUENCE [LARGE SCALE GENOMIC DNA]</scope>
    <source>
        <strain evidence="1">HyVt-503</strain>
    </source>
</reference>
<evidence type="ECO:0000313" key="1">
    <source>
        <dbReference type="EMBL" id="HFC46654.1"/>
    </source>
</evidence>
<keyword evidence="1" id="KW-0328">Glycosyltransferase</keyword>
<sequence length="49" mass="5799">SRLEKVADEIYCPNIRSGLYFAVAEAYENWYDLEREEVIERLKAIGFLD</sequence>
<dbReference type="Proteomes" id="UP000885797">
    <property type="component" value="Unassembled WGS sequence"/>
</dbReference>